<evidence type="ECO:0000313" key="2">
    <source>
        <dbReference type="EMBL" id="JAC28608.1"/>
    </source>
</evidence>
<dbReference type="InterPro" id="IPR012674">
    <property type="entry name" value="Calycin"/>
</dbReference>
<organism evidence="2">
    <name type="scientific">Amblyomma triste</name>
    <name type="common">Neotropical tick</name>
    <dbReference type="NCBI Taxonomy" id="251400"/>
    <lineage>
        <taxon>Eukaryota</taxon>
        <taxon>Metazoa</taxon>
        <taxon>Ecdysozoa</taxon>
        <taxon>Arthropoda</taxon>
        <taxon>Chelicerata</taxon>
        <taxon>Arachnida</taxon>
        <taxon>Acari</taxon>
        <taxon>Parasitiformes</taxon>
        <taxon>Ixodida</taxon>
        <taxon>Ixodoidea</taxon>
        <taxon>Ixodidae</taxon>
        <taxon>Amblyomminae</taxon>
        <taxon>Amblyomma</taxon>
    </lineage>
</organism>
<protein>
    <submittedName>
        <fullName evidence="2">Putative secreted protein</fullName>
    </submittedName>
</protein>
<name>A0A023G6X8_AMBTT</name>
<dbReference type="EMBL" id="GBBM01006810">
    <property type="protein sequence ID" value="JAC28608.1"/>
    <property type="molecule type" value="mRNA"/>
</dbReference>
<dbReference type="Gene3D" id="2.10.25.10">
    <property type="entry name" value="Laminin"/>
    <property type="match status" value="1"/>
</dbReference>
<dbReference type="InterPro" id="IPR036084">
    <property type="entry name" value="Ser_inhib-like_sf"/>
</dbReference>
<proteinExistence type="evidence at transcript level"/>
<feature type="signal peptide" evidence="1">
    <location>
        <begin position="1"/>
        <end position="18"/>
    </location>
</feature>
<reference evidence="2" key="1">
    <citation type="submission" date="2014-03" db="EMBL/GenBank/DDBJ databases">
        <title>The sialotranscriptome of Amblyomma triste, Amblyomma parvum and Amblyomma cajennense ticks, uncovered by 454-based RNA-seq.</title>
        <authorList>
            <person name="Garcia G.R."/>
            <person name="Gardinassi L.G."/>
            <person name="Ribeiro J.M."/>
            <person name="Anatriello E."/>
            <person name="Ferreira B.R."/>
            <person name="Moreira H.N."/>
            <person name="Mafra C."/>
            <person name="Olegario M.M."/>
            <person name="Szabo P.J."/>
            <person name="Miranda-Santos I.K."/>
            <person name="Maruyama S.R."/>
        </authorList>
    </citation>
    <scope>NUCLEOTIDE SEQUENCE</scope>
    <source>
        <strain evidence="2">Mato Grasso do Sul</strain>
        <tissue evidence="2">Salivary glands</tissue>
    </source>
</reference>
<dbReference type="CDD" id="cd19941">
    <property type="entry name" value="TIL"/>
    <property type="match status" value="1"/>
</dbReference>
<dbReference type="AlphaFoldDB" id="A0A023G6X8"/>
<keyword evidence="1" id="KW-0732">Signal</keyword>
<accession>A0A023G6X8</accession>
<feature type="chain" id="PRO_5001516646" evidence="1">
    <location>
        <begin position="19"/>
        <end position="278"/>
    </location>
</feature>
<sequence>MYAVMFLITSLAVSYVESCGKNKRLYGCRTTSNENVCPHVEQRSCLTRSVICACKAGLLRNTNGKCVKRQDCTTPPEVIEEKKVKLSQENNETYHKALSVLQSHDQLHLLKISTETWQVMPCECLKSTFVQDLDTGARRSIDCYVSLTLPNNVKAMTRAYSNIDFEVTKDDSSTNVGLKSSLSGSAQLPFELQSSYQVLSAQETCIVLKTGEGADGRPHCMLWGLDNELPKDEHKCFYTIEKECVQETFQVWEHNDGCMVHDRLVEEYIRKTKETVEN</sequence>
<dbReference type="Gene3D" id="2.40.128.20">
    <property type="match status" value="1"/>
</dbReference>
<dbReference type="SUPFAM" id="SSF57567">
    <property type="entry name" value="Serine protease inhibitors"/>
    <property type="match status" value="1"/>
</dbReference>
<evidence type="ECO:0000256" key="1">
    <source>
        <dbReference type="SAM" id="SignalP"/>
    </source>
</evidence>